<dbReference type="Gene3D" id="3.40.920.10">
    <property type="entry name" value="Pyruvate-ferredoxin oxidoreductase, PFOR, domain III"/>
    <property type="match status" value="1"/>
</dbReference>
<dbReference type="PANTHER" id="PTHR42730:SF1">
    <property type="entry name" value="2-OXOGLUTARATE SYNTHASE SUBUNIT KORC"/>
    <property type="match status" value="1"/>
</dbReference>
<dbReference type="PATRIC" id="fig|172049.5.peg.1469"/>
<dbReference type="InterPro" id="IPR019752">
    <property type="entry name" value="Pyrv/ketoisovalerate_OxRed_cat"/>
</dbReference>
<dbReference type="Pfam" id="PF01558">
    <property type="entry name" value="POR"/>
    <property type="match status" value="1"/>
</dbReference>
<organism evidence="3 4">
    <name type="scientific">Thermococcus sibiricus</name>
    <dbReference type="NCBI Taxonomy" id="172049"/>
    <lineage>
        <taxon>Archaea</taxon>
        <taxon>Methanobacteriati</taxon>
        <taxon>Methanobacteriota</taxon>
        <taxon>Thermococci</taxon>
        <taxon>Thermococcales</taxon>
        <taxon>Thermococcaceae</taxon>
        <taxon>Thermococcus</taxon>
    </lineage>
</organism>
<accession>A0A101EM84</accession>
<keyword evidence="1" id="KW-0560">Oxidoreductase</keyword>
<dbReference type="InterPro" id="IPR002869">
    <property type="entry name" value="Pyrv_flavodox_OxRed_cen"/>
</dbReference>
<dbReference type="AlphaFoldDB" id="A0A101EM84"/>
<feature type="domain" description="Pyruvate/ketoisovalerate oxidoreductase catalytic" evidence="2">
    <location>
        <begin position="15"/>
        <end position="172"/>
    </location>
</feature>
<dbReference type="EMBL" id="LGFD01000010">
    <property type="protein sequence ID" value="KUK17969.1"/>
    <property type="molecule type" value="Genomic_DNA"/>
</dbReference>
<evidence type="ECO:0000259" key="2">
    <source>
        <dbReference type="Pfam" id="PF01558"/>
    </source>
</evidence>
<sequence length="176" mass="18848">MGWVITMQIRLAGFGGQGVILAGVILGDAAAIEGLNVVQTQDYGSQSRGGHSIADLIISKDPIYDLIVTKADVLLALAQLGYESTKESLKEGGLLIVDTGLVQPDKEFTGAPFTRIAEEKVGLALTVNMVALGYLVAKTNVVKKESVEKAIRRRVPKGTEEINLKAFRTGYEEGMK</sequence>
<evidence type="ECO:0000256" key="1">
    <source>
        <dbReference type="ARBA" id="ARBA00023002"/>
    </source>
</evidence>
<dbReference type="InterPro" id="IPR052554">
    <property type="entry name" value="2-oxoglutarate_synth_KorC"/>
</dbReference>
<gene>
    <name evidence="3" type="ORF">XD54_0696</name>
</gene>
<reference evidence="4" key="1">
    <citation type="journal article" date="2015" name="MBio">
        <title>Genome-Resolved Metagenomic Analysis Reveals Roles for Candidate Phyla and Other Microbial Community Members in Biogeochemical Transformations in Oil Reservoirs.</title>
        <authorList>
            <person name="Hu P."/>
            <person name="Tom L."/>
            <person name="Singh A."/>
            <person name="Thomas B.C."/>
            <person name="Baker B.J."/>
            <person name="Piceno Y.M."/>
            <person name="Andersen G.L."/>
            <person name="Banfield J.F."/>
        </authorList>
    </citation>
    <scope>NUCLEOTIDE SEQUENCE [LARGE SCALE GENOMIC DNA]</scope>
</reference>
<evidence type="ECO:0000313" key="3">
    <source>
        <dbReference type="EMBL" id="KUK17969.1"/>
    </source>
</evidence>
<dbReference type="GO" id="GO:0016903">
    <property type="term" value="F:oxidoreductase activity, acting on the aldehyde or oxo group of donors"/>
    <property type="evidence" value="ECO:0007669"/>
    <property type="project" value="InterPro"/>
</dbReference>
<dbReference type="NCBIfam" id="NF006211">
    <property type="entry name" value="PRK08338.1"/>
    <property type="match status" value="1"/>
</dbReference>
<name>A0A101EM84_9EURY</name>
<protein>
    <submittedName>
        <fullName evidence="3">2-ketoglutarate:ferredoxin oxidoreductase (KGOR), subunit gamma</fullName>
    </submittedName>
</protein>
<evidence type="ECO:0000313" key="4">
    <source>
        <dbReference type="Proteomes" id="UP000053911"/>
    </source>
</evidence>
<dbReference type="Proteomes" id="UP000053911">
    <property type="component" value="Unassembled WGS sequence"/>
</dbReference>
<proteinExistence type="predicted"/>
<dbReference type="PANTHER" id="PTHR42730">
    <property type="entry name" value="2-OXOGLUTARATE SYNTHASE SUBUNIT KORC"/>
    <property type="match status" value="1"/>
</dbReference>
<comment type="caution">
    <text evidence="3">The sequence shown here is derived from an EMBL/GenBank/DDBJ whole genome shotgun (WGS) entry which is preliminary data.</text>
</comment>
<dbReference type="SUPFAM" id="SSF53323">
    <property type="entry name" value="Pyruvate-ferredoxin oxidoreductase, PFOR, domain III"/>
    <property type="match status" value="1"/>
</dbReference>